<dbReference type="Proteomes" id="UP000005940">
    <property type="component" value="Chromosome"/>
</dbReference>
<dbReference type="InterPro" id="IPR002078">
    <property type="entry name" value="Sigma_54_int"/>
</dbReference>
<dbReference type="GO" id="GO:0016887">
    <property type="term" value="F:ATP hydrolysis activity"/>
    <property type="evidence" value="ECO:0007669"/>
    <property type="project" value="InterPro"/>
</dbReference>
<dbReference type="Gene3D" id="3.30.450.40">
    <property type="match status" value="1"/>
</dbReference>
<dbReference type="PRINTS" id="PR01590">
    <property type="entry name" value="HTHFIS"/>
</dbReference>
<name>A0A7G3UKQ4_STRT9</name>
<sequence>MPAGDTTLRPEIAHSWWRSERSGLTPAAPQPRVEPDAVDRRGRLRTAAGPVLAELARQLGETDFCVVLADRAARITELSGGGRALRDRLESLGVVSGGVFLEETTGTNSLATAYELRRGVAVHGEEHYLEPFKRFSCYGHPITHPVTRRLVGVLDITCPSAAGSPLLAPLVARAARDVEEGLLRTERAAERRMLAAFRAATAGRQRPVLVLGDGVVLAGPAAVALLDPVDHLTLRELAAGSGGGEGTLSAVTLASGRTVSVRWRPVEGSDGVLFELAELPETGAPARRPGAPVPGSAVYIGGAPGTGRTTAARALADAAGVAVRTLDASEALVRGDADWLARLERAAADRPGLLLVEDAHLLSETCAVRLHRIMARRSGPWTVLTGAPLAGLTGAHAVLAADCPVQVELPALRERTAELPGLVRTMIDGLGLGGRLHFTPAALAALGAQPFPGELRELHAVVRDVAARRSAGGVTVQDLPERYRFGPGSPAMTPLERAEHETITAALLDCGGNKLRAARQLGISRTTLYSRMRALRITG</sequence>
<dbReference type="InterPro" id="IPR009057">
    <property type="entry name" value="Homeodomain-like_sf"/>
</dbReference>
<evidence type="ECO:0000313" key="4">
    <source>
        <dbReference type="EMBL" id="QKM70894.1"/>
    </source>
</evidence>
<evidence type="ECO:0000259" key="3">
    <source>
        <dbReference type="PROSITE" id="PS50045"/>
    </source>
</evidence>
<dbReference type="GO" id="GO:0005524">
    <property type="term" value="F:ATP binding"/>
    <property type="evidence" value="ECO:0007669"/>
    <property type="project" value="UniProtKB-KW"/>
</dbReference>
<feature type="domain" description="Sigma-54 factor interaction" evidence="3">
    <location>
        <begin position="405"/>
        <end position="467"/>
    </location>
</feature>
<evidence type="ECO:0000313" key="5">
    <source>
        <dbReference type="Proteomes" id="UP000005940"/>
    </source>
</evidence>
<dbReference type="EMBL" id="CP029159">
    <property type="protein sequence ID" value="QKM70894.1"/>
    <property type="molecule type" value="Genomic_DNA"/>
</dbReference>
<dbReference type="InterPro" id="IPR029016">
    <property type="entry name" value="GAF-like_dom_sf"/>
</dbReference>
<dbReference type="AlphaFoldDB" id="A0A7G3UKQ4"/>
<accession>A0A7G3UKQ4</accession>
<dbReference type="PANTHER" id="PTHR32071">
    <property type="entry name" value="TRANSCRIPTIONAL REGULATORY PROTEIN"/>
    <property type="match status" value="1"/>
</dbReference>
<dbReference type="SUPFAM" id="SSF46689">
    <property type="entry name" value="Homeodomain-like"/>
    <property type="match status" value="1"/>
</dbReference>
<dbReference type="PANTHER" id="PTHR32071:SF122">
    <property type="entry name" value="SIGMA FACTOR"/>
    <property type="match status" value="1"/>
</dbReference>
<dbReference type="Gene3D" id="1.10.8.60">
    <property type="match status" value="1"/>
</dbReference>
<evidence type="ECO:0000256" key="2">
    <source>
        <dbReference type="ARBA" id="ARBA00022840"/>
    </source>
</evidence>
<dbReference type="GO" id="GO:0043565">
    <property type="term" value="F:sequence-specific DNA binding"/>
    <property type="evidence" value="ECO:0007669"/>
    <property type="project" value="InterPro"/>
</dbReference>
<dbReference type="InterPro" id="IPR002197">
    <property type="entry name" value="HTH_Fis"/>
</dbReference>
<dbReference type="PROSITE" id="PS50045">
    <property type="entry name" value="SIGMA54_INTERACT_4"/>
    <property type="match status" value="1"/>
</dbReference>
<dbReference type="Gene3D" id="3.40.50.300">
    <property type="entry name" value="P-loop containing nucleotide triphosphate hydrolases"/>
    <property type="match status" value="1"/>
</dbReference>
<dbReference type="GO" id="GO:0006355">
    <property type="term" value="P:regulation of DNA-templated transcription"/>
    <property type="evidence" value="ECO:0007669"/>
    <property type="project" value="InterPro"/>
</dbReference>
<dbReference type="Gene3D" id="1.10.10.60">
    <property type="entry name" value="Homeodomain-like"/>
    <property type="match status" value="1"/>
</dbReference>
<dbReference type="InterPro" id="IPR027417">
    <property type="entry name" value="P-loop_NTPase"/>
</dbReference>
<keyword evidence="5" id="KW-1185">Reference proteome</keyword>
<protein>
    <recommendedName>
        <fullName evidence="3">Sigma-54 factor interaction domain-containing protein</fullName>
    </recommendedName>
</protein>
<organism evidence="4 5">
    <name type="scientific">Streptomyces tsukubensis (strain DSM 42081 / NBRC 108919 / NRRL 18488 / 9993)</name>
    <dbReference type="NCBI Taxonomy" id="1114943"/>
    <lineage>
        <taxon>Bacteria</taxon>
        <taxon>Bacillati</taxon>
        <taxon>Actinomycetota</taxon>
        <taxon>Actinomycetes</taxon>
        <taxon>Kitasatosporales</taxon>
        <taxon>Streptomycetaceae</taxon>
        <taxon>Streptomyces</taxon>
    </lineage>
</organism>
<evidence type="ECO:0000256" key="1">
    <source>
        <dbReference type="ARBA" id="ARBA00022741"/>
    </source>
</evidence>
<dbReference type="Pfam" id="PF00004">
    <property type="entry name" value="AAA"/>
    <property type="match status" value="1"/>
</dbReference>
<gene>
    <name evidence="4" type="ORF">STSU_030925</name>
</gene>
<dbReference type="Pfam" id="PF02954">
    <property type="entry name" value="HTH_8"/>
    <property type="match status" value="1"/>
</dbReference>
<proteinExistence type="predicted"/>
<dbReference type="RefSeq" id="WP_130585326.1">
    <property type="nucleotide sequence ID" value="NZ_CP029159.1"/>
</dbReference>
<dbReference type="InterPro" id="IPR003959">
    <property type="entry name" value="ATPase_AAA_core"/>
</dbReference>
<reference evidence="4 5" key="1">
    <citation type="journal article" date="2012" name="J. Bacteriol.">
        <title>Draft genome of Streptomyces tsukubaensis NRRL 18488, the producer of the clinically important immunosuppressant tacrolimus (FK506).</title>
        <authorList>
            <person name="Barreiro C."/>
            <person name="Prieto C."/>
            <person name="Sola-Landa A."/>
            <person name="Solera E."/>
            <person name="Martinez-Castro M."/>
            <person name="Perez-Redondo R."/>
            <person name="Garcia-Estrada C."/>
            <person name="Aparicio J.F."/>
            <person name="Fernandez-Martinez L.T."/>
            <person name="Santos-Aberturas J."/>
            <person name="Salehi-Najafabadi Z."/>
            <person name="Rodriguez-Garcia A."/>
            <person name="Tauch A."/>
            <person name="Martin J.F."/>
        </authorList>
    </citation>
    <scope>NUCLEOTIDE SEQUENCE [LARGE SCALE GENOMIC DNA]</scope>
    <source>
        <strain evidence="5">DSM 42081 / NBRC 108919 / NRRL 18488 / 9993</strain>
    </source>
</reference>
<dbReference type="SMR" id="A0A7G3UKQ4"/>
<keyword evidence="2" id="KW-0067">ATP-binding</keyword>
<dbReference type="SUPFAM" id="SSF52540">
    <property type="entry name" value="P-loop containing nucleoside triphosphate hydrolases"/>
    <property type="match status" value="1"/>
</dbReference>
<keyword evidence="1" id="KW-0547">Nucleotide-binding</keyword>
<dbReference type="SUPFAM" id="SSF55781">
    <property type="entry name" value="GAF domain-like"/>
    <property type="match status" value="1"/>
</dbReference>